<dbReference type="EC" id="2.3.2.27" evidence="4"/>
<dbReference type="InParanoid" id="D8SCW8"/>
<dbReference type="Gene3D" id="1.25.10.10">
    <property type="entry name" value="Leucine-rich Repeat Variant"/>
    <property type="match status" value="4"/>
</dbReference>
<evidence type="ECO:0000256" key="3">
    <source>
        <dbReference type="ARBA" id="ARBA00010553"/>
    </source>
</evidence>
<dbReference type="InterPro" id="IPR003613">
    <property type="entry name" value="Ubox_domain"/>
</dbReference>
<dbReference type="Gramene" id="EFJ17781">
    <property type="protein sequence ID" value="EFJ17781"/>
    <property type="gene ID" value="SELMODRAFT_444776"/>
</dbReference>
<dbReference type="Gene3D" id="3.30.40.10">
    <property type="entry name" value="Zinc/RING finger domain, C3HC4 (zinc finger)"/>
    <property type="match status" value="1"/>
</dbReference>
<dbReference type="Pfam" id="PF04564">
    <property type="entry name" value="U-box"/>
    <property type="match status" value="1"/>
</dbReference>
<proteinExistence type="inferred from homology"/>
<dbReference type="KEGG" id="smo:SELMODRAFT_444776"/>
<feature type="domain" description="U-box" evidence="6">
    <location>
        <begin position="224"/>
        <end position="298"/>
    </location>
</feature>
<evidence type="ECO:0000256" key="2">
    <source>
        <dbReference type="ARBA" id="ARBA00004906"/>
    </source>
</evidence>
<comment type="pathway">
    <text evidence="2">Protein modification; protein ubiquitination.</text>
</comment>
<dbReference type="Proteomes" id="UP000001514">
    <property type="component" value="Unassembled WGS sequence"/>
</dbReference>
<protein>
    <recommendedName>
        <fullName evidence="4">RING-type E3 ubiquitin transferase</fullName>
        <ecNumber evidence="4">2.3.2.27</ecNumber>
    </recommendedName>
</protein>
<dbReference type="Pfam" id="PF04826">
    <property type="entry name" value="Arm_2"/>
    <property type="match status" value="1"/>
</dbReference>
<comment type="similarity">
    <text evidence="3">Belongs to the eutherian X-chromosome-specific Armcx family.</text>
</comment>
<dbReference type="InterPro" id="IPR016024">
    <property type="entry name" value="ARM-type_fold"/>
</dbReference>
<evidence type="ECO:0000313" key="8">
    <source>
        <dbReference type="Proteomes" id="UP000001514"/>
    </source>
</evidence>
<dbReference type="SUPFAM" id="SSF57850">
    <property type="entry name" value="RING/U-box"/>
    <property type="match status" value="1"/>
</dbReference>
<evidence type="ECO:0000256" key="5">
    <source>
        <dbReference type="ARBA" id="ARBA00022679"/>
    </source>
</evidence>
<dbReference type="PANTHER" id="PTHR45958:SF18">
    <property type="entry name" value="U-BOX DOMAIN-CONTAINING PROTEIN"/>
    <property type="match status" value="1"/>
</dbReference>
<evidence type="ECO:0000256" key="4">
    <source>
        <dbReference type="ARBA" id="ARBA00012483"/>
    </source>
</evidence>
<dbReference type="InterPro" id="IPR000225">
    <property type="entry name" value="Armadillo"/>
</dbReference>
<dbReference type="InterPro" id="IPR011989">
    <property type="entry name" value="ARM-like"/>
</dbReference>
<sequence>MDDKAVSEHLVHEILCLIDALKAGVNEIGINKSLFLKSTLFLVEFKQLSLGQCPANALLKILDDITGLVRLTEQCCRRKSRVFQIYKSQEISQRIRDIMLEFASHLELCSEVENMDQIMELRNRVTRATFSPDPRNGELATALSDAISHEDDELQSKVVDDISRHLAASVSSLKEELLEDKRQLEVDGRVEELSELEKLVQLLDSAPSLESDSLALDDTFVSEDIPASYLCPITGQLMREPVLVEGGVTYEKSAIMEWINRGNTKCPVTNADLSSVNLVRNRSIENAIRQYVGRVNIEKLTRSIKKIKLERVHVEETLDTIKNLIGLGSCFKRHVVALDGLEPLVAILKSSAGDQRAKILQILLAIGESGDDCKIHIAEVGAVPVVLRILTKCHGDCPDAVSLLREISEVQQGKEVILAQPGSIIVIASAATVDSVEQKDHAMKLLENLCSNKSWVAIEAASTGVFDFLINNLHTGNEAVKLEMAEAIATKLEFNDASSAALVSTGILVPLVGMLKSESLDSKMAATRSIQKLSSTVTNRDAIGDAGAIPLIAGLATMAVRDLKVSALETLANLASTRECVPALATEENVPRLLEMVKDRDLQVQSSILKILHSLSRESKTVRLMVRQHAEVIRYLLDASSEHNSGPRRTSVLGVIVQLAADRDTRDAIQPSSSTVMSFVRLLDQAAATSTEDKELALGILSGITKNGSQARQVLAAGGAYGIIISCMQTGSPRMKEDAAAVLTRLTDSELDANSEQELARLGVMRLLRDTLETGSERAREHACANLANLSKRTPSLTQEQSFFKRLLARLGLKQYRLCVVHPGKCNARASFCMVEAGVVPLLIGEIRGSNARNAERGMDALLTLVQDESFRIKGVDFLVKNNAIPAAVSLVGRSSSLTEKAMVLLERIFKCRKYRDDRYSRIAKSSLSTTMTSGSIGARKSAAKALMHLGMMAKGSTYTATGESAIVN</sequence>
<dbReference type="SMART" id="SM00185">
    <property type="entry name" value="ARM"/>
    <property type="match status" value="5"/>
</dbReference>
<dbReference type="GO" id="GO:0016567">
    <property type="term" value="P:protein ubiquitination"/>
    <property type="evidence" value="ECO:0007669"/>
    <property type="project" value="UniProtKB-UniPathway"/>
</dbReference>
<dbReference type="UniPathway" id="UPA00143"/>
<dbReference type="InterPro" id="IPR052608">
    <property type="entry name" value="U-box_domain_protein"/>
</dbReference>
<accession>D8SCW8</accession>
<dbReference type="CDD" id="cd16655">
    <property type="entry name" value="RING-Ubox_WDSUB1-like"/>
    <property type="match status" value="1"/>
</dbReference>
<reference evidence="7 8" key="1">
    <citation type="journal article" date="2011" name="Science">
        <title>The Selaginella genome identifies genetic changes associated with the evolution of vascular plants.</title>
        <authorList>
            <person name="Banks J.A."/>
            <person name="Nishiyama T."/>
            <person name="Hasebe M."/>
            <person name="Bowman J.L."/>
            <person name="Gribskov M."/>
            <person name="dePamphilis C."/>
            <person name="Albert V.A."/>
            <person name="Aono N."/>
            <person name="Aoyama T."/>
            <person name="Ambrose B.A."/>
            <person name="Ashton N.W."/>
            <person name="Axtell M.J."/>
            <person name="Barker E."/>
            <person name="Barker M.S."/>
            <person name="Bennetzen J.L."/>
            <person name="Bonawitz N.D."/>
            <person name="Chapple C."/>
            <person name="Cheng C."/>
            <person name="Correa L.G."/>
            <person name="Dacre M."/>
            <person name="DeBarry J."/>
            <person name="Dreyer I."/>
            <person name="Elias M."/>
            <person name="Engstrom E.M."/>
            <person name="Estelle M."/>
            <person name="Feng L."/>
            <person name="Finet C."/>
            <person name="Floyd S.K."/>
            <person name="Frommer W.B."/>
            <person name="Fujita T."/>
            <person name="Gramzow L."/>
            <person name="Gutensohn M."/>
            <person name="Harholt J."/>
            <person name="Hattori M."/>
            <person name="Heyl A."/>
            <person name="Hirai T."/>
            <person name="Hiwatashi Y."/>
            <person name="Ishikawa M."/>
            <person name="Iwata M."/>
            <person name="Karol K.G."/>
            <person name="Koehler B."/>
            <person name="Kolukisaoglu U."/>
            <person name="Kubo M."/>
            <person name="Kurata T."/>
            <person name="Lalonde S."/>
            <person name="Li K."/>
            <person name="Li Y."/>
            <person name="Litt A."/>
            <person name="Lyons E."/>
            <person name="Manning G."/>
            <person name="Maruyama T."/>
            <person name="Michael T.P."/>
            <person name="Mikami K."/>
            <person name="Miyazaki S."/>
            <person name="Morinaga S."/>
            <person name="Murata T."/>
            <person name="Mueller-Roeber B."/>
            <person name="Nelson D.R."/>
            <person name="Obara M."/>
            <person name="Oguri Y."/>
            <person name="Olmstead R.G."/>
            <person name="Onodera N."/>
            <person name="Petersen B.L."/>
            <person name="Pils B."/>
            <person name="Prigge M."/>
            <person name="Rensing S.A."/>
            <person name="Riano-Pachon D.M."/>
            <person name="Roberts A.W."/>
            <person name="Sato Y."/>
            <person name="Scheller H.V."/>
            <person name="Schulz B."/>
            <person name="Schulz C."/>
            <person name="Shakirov E.V."/>
            <person name="Shibagaki N."/>
            <person name="Shinohara N."/>
            <person name="Shippen D.E."/>
            <person name="Soerensen I."/>
            <person name="Sotooka R."/>
            <person name="Sugimoto N."/>
            <person name="Sugita M."/>
            <person name="Sumikawa N."/>
            <person name="Tanurdzic M."/>
            <person name="Theissen G."/>
            <person name="Ulvskov P."/>
            <person name="Wakazuki S."/>
            <person name="Weng J.K."/>
            <person name="Willats W.W."/>
            <person name="Wipf D."/>
            <person name="Wolf P.G."/>
            <person name="Yang L."/>
            <person name="Zimmer A.D."/>
            <person name="Zhu Q."/>
            <person name="Mitros T."/>
            <person name="Hellsten U."/>
            <person name="Loque D."/>
            <person name="Otillar R."/>
            <person name="Salamov A."/>
            <person name="Schmutz J."/>
            <person name="Shapiro H."/>
            <person name="Lindquist E."/>
            <person name="Lucas S."/>
            <person name="Rokhsar D."/>
            <person name="Grigoriev I.V."/>
        </authorList>
    </citation>
    <scope>NUCLEOTIDE SEQUENCE [LARGE SCALE GENOMIC DNA]</scope>
</reference>
<dbReference type="SUPFAM" id="SSF48371">
    <property type="entry name" value="ARM repeat"/>
    <property type="match status" value="2"/>
</dbReference>
<organism evidence="8">
    <name type="scientific">Selaginella moellendorffii</name>
    <name type="common">Spikemoss</name>
    <dbReference type="NCBI Taxonomy" id="88036"/>
    <lineage>
        <taxon>Eukaryota</taxon>
        <taxon>Viridiplantae</taxon>
        <taxon>Streptophyta</taxon>
        <taxon>Embryophyta</taxon>
        <taxon>Tracheophyta</taxon>
        <taxon>Lycopodiopsida</taxon>
        <taxon>Selaginellales</taxon>
        <taxon>Selaginellaceae</taxon>
        <taxon>Selaginella</taxon>
    </lineage>
</organism>
<gene>
    <name evidence="7" type="ORF">SELMODRAFT_444776</name>
</gene>
<dbReference type="GO" id="GO:0061630">
    <property type="term" value="F:ubiquitin protein ligase activity"/>
    <property type="evidence" value="ECO:0007669"/>
    <property type="project" value="UniProtKB-EC"/>
</dbReference>
<dbReference type="PROSITE" id="PS51698">
    <property type="entry name" value="U_BOX"/>
    <property type="match status" value="1"/>
</dbReference>
<dbReference type="OrthoDB" id="2016400at2759"/>
<dbReference type="SMART" id="SM00504">
    <property type="entry name" value="Ubox"/>
    <property type="match status" value="1"/>
</dbReference>
<dbReference type="OMA" id="KICEVHA"/>
<dbReference type="PANTHER" id="PTHR45958">
    <property type="entry name" value="RING-TYPE E3 UBIQUITIN TRANSFERASE"/>
    <property type="match status" value="1"/>
</dbReference>
<evidence type="ECO:0000259" key="6">
    <source>
        <dbReference type="PROSITE" id="PS51698"/>
    </source>
</evidence>
<dbReference type="AlphaFoldDB" id="D8SCW8"/>
<evidence type="ECO:0000313" key="7">
    <source>
        <dbReference type="EMBL" id="EFJ17781.1"/>
    </source>
</evidence>
<evidence type="ECO:0000256" key="1">
    <source>
        <dbReference type="ARBA" id="ARBA00000900"/>
    </source>
</evidence>
<dbReference type="HOGENOM" id="CLU_305981_0_0_1"/>
<name>D8SCW8_SELML</name>
<dbReference type="eggNOG" id="KOG0167">
    <property type="taxonomic scope" value="Eukaryota"/>
</dbReference>
<dbReference type="InterPro" id="IPR013083">
    <property type="entry name" value="Znf_RING/FYVE/PHD"/>
</dbReference>
<comment type="catalytic activity">
    <reaction evidence="1">
        <text>S-ubiquitinyl-[E2 ubiquitin-conjugating enzyme]-L-cysteine + [acceptor protein]-L-lysine = [E2 ubiquitin-conjugating enzyme]-L-cysteine + N(6)-ubiquitinyl-[acceptor protein]-L-lysine.</text>
        <dbReference type="EC" id="2.3.2.27"/>
    </reaction>
</comment>
<dbReference type="EMBL" id="GL377612">
    <property type="protein sequence ID" value="EFJ17781.1"/>
    <property type="molecule type" value="Genomic_DNA"/>
</dbReference>
<keyword evidence="8" id="KW-1185">Reference proteome</keyword>
<dbReference type="InterPro" id="IPR006911">
    <property type="entry name" value="ARM-rpt_dom"/>
</dbReference>
<keyword evidence="5" id="KW-0808">Transferase</keyword>